<keyword evidence="2" id="KW-1185">Reference proteome</keyword>
<reference evidence="1 2" key="1">
    <citation type="submission" date="2021-12" db="EMBL/GenBank/DDBJ databases">
        <title>Genome sequence of Kibdelosporangium philippinense ATCC 49844.</title>
        <authorList>
            <person name="Fedorov E.A."/>
            <person name="Omeragic M."/>
            <person name="Shalygina K.F."/>
            <person name="Maclea K.S."/>
        </authorList>
    </citation>
    <scope>NUCLEOTIDE SEQUENCE [LARGE SCALE GENOMIC DNA]</scope>
    <source>
        <strain evidence="1 2">ATCC 49844</strain>
    </source>
</reference>
<gene>
    <name evidence="1" type="ORF">LWC34_24025</name>
</gene>
<evidence type="ECO:0000313" key="1">
    <source>
        <dbReference type="EMBL" id="MCE7005873.1"/>
    </source>
</evidence>
<evidence type="ECO:0000313" key="2">
    <source>
        <dbReference type="Proteomes" id="UP001521150"/>
    </source>
</evidence>
<comment type="caution">
    <text evidence="1">The sequence shown here is derived from an EMBL/GenBank/DDBJ whole genome shotgun (WGS) entry which is preliminary data.</text>
</comment>
<organism evidence="1 2">
    <name type="scientific">Kibdelosporangium philippinense</name>
    <dbReference type="NCBI Taxonomy" id="211113"/>
    <lineage>
        <taxon>Bacteria</taxon>
        <taxon>Bacillati</taxon>
        <taxon>Actinomycetota</taxon>
        <taxon>Actinomycetes</taxon>
        <taxon>Pseudonocardiales</taxon>
        <taxon>Pseudonocardiaceae</taxon>
        <taxon>Kibdelosporangium</taxon>
    </lineage>
</organism>
<accession>A0ABS8ZDE5</accession>
<protein>
    <submittedName>
        <fullName evidence="1">Uncharacterized protein</fullName>
    </submittedName>
</protein>
<sequence>MAAIDVHNESPGWLVLWLEPLGSDYWLRPGERCRVRTDYLGDEPAFAVIYWVGDDDRAAGIENINVIVEQGDCFAEVTDPEGNVVECGRQRPDEIDRKWRGLAET</sequence>
<dbReference type="Proteomes" id="UP001521150">
    <property type="component" value="Unassembled WGS sequence"/>
</dbReference>
<name>A0ABS8ZDE5_9PSEU</name>
<dbReference type="RefSeq" id="WP_233727399.1">
    <property type="nucleotide sequence ID" value="NZ_JAJVCN010000002.1"/>
</dbReference>
<dbReference type="EMBL" id="JAJVCN010000002">
    <property type="protein sequence ID" value="MCE7005873.1"/>
    <property type="molecule type" value="Genomic_DNA"/>
</dbReference>
<proteinExistence type="predicted"/>